<sequence>MYEYIFRNSHKDVERHIKLLPQNLRPDVTVGIHPYTLPATRRPNSYLFNLTLCRENRRIAKMLTTSVAMAKYKASVAMAKYIFSHVKYKRLKHCKALLLFQVFILGN</sequence>
<proteinExistence type="predicted"/>
<keyword evidence="2" id="KW-1185">Reference proteome</keyword>
<name>A0A9P0YQX5_CUSEU</name>
<evidence type="ECO:0000313" key="2">
    <source>
        <dbReference type="Proteomes" id="UP001152484"/>
    </source>
</evidence>
<reference evidence="1" key="1">
    <citation type="submission" date="2022-07" db="EMBL/GenBank/DDBJ databases">
        <authorList>
            <person name="Macas J."/>
            <person name="Novak P."/>
            <person name="Neumann P."/>
        </authorList>
    </citation>
    <scope>NUCLEOTIDE SEQUENCE</scope>
</reference>
<dbReference type="EMBL" id="CAMAPE010000008">
    <property type="protein sequence ID" value="CAH9072167.1"/>
    <property type="molecule type" value="Genomic_DNA"/>
</dbReference>
<gene>
    <name evidence="1" type="ORF">CEURO_LOCUS4212</name>
</gene>
<dbReference type="Proteomes" id="UP001152484">
    <property type="component" value="Unassembled WGS sequence"/>
</dbReference>
<organism evidence="1 2">
    <name type="scientific">Cuscuta europaea</name>
    <name type="common">European dodder</name>
    <dbReference type="NCBI Taxonomy" id="41803"/>
    <lineage>
        <taxon>Eukaryota</taxon>
        <taxon>Viridiplantae</taxon>
        <taxon>Streptophyta</taxon>
        <taxon>Embryophyta</taxon>
        <taxon>Tracheophyta</taxon>
        <taxon>Spermatophyta</taxon>
        <taxon>Magnoliopsida</taxon>
        <taxon>eudicotyledons</taxon>
        <taxon>Gunneridae</taxon>
        <taxon>Pentapetalae</taxon>
        <taxon>asterids</taxon>
        <taxon>lamiids</taxon>
        <taxon>Solanales</taxon>
        <taxon>Convolvulaceae</taxon>
        <taxon>Cuscuteae</taxon>
        <taxon>Cuscuta</taxon>
        <taxon>Cuscuta subgen. Cuscuta</taxon>
    </lineage>
</organism>
<protein>
    <submittedName>
        <fullName evidence="1">Uncharacterized protein</fullName>
    </submittedName>
</protein>
<evidence type="ECO:0000313" key="1">
    <source>
        <dbReference type="EMBL" id="CAH9072167.1"/>
    </source>
</evidence>
<accession>A0A9P0YQX5</accession>
<comment type="caution">
    <text evidence="1">The sequence shown here is derived from an EMBL/GenBank/DDBJ whole genome shotgun (WGS) entry which is preliminary data.</text>
</comment>
<dbReference type="AlphaFoldDB" id="A0A9P0YQX5"/>